<organism evidence="2 3">
    <name type="scientific">Linum tenue</name>
    <dbReference type="NCBI Taxonomy" id="586396"/>
    <lineage>
        <taxon>Eukaryota</taxon>
        <taxon>Viridiplantae</taxon>
        <taxon>Streptophyta</taxon>
        <taxon>Embryophyta</taxon>
        <taxon>Tracheophyta</taxon>
        <taxon>Spermatophyta</taxon>
        <taxon>Magnoliopsida</taxon>
        <taxon>eudicotyledons</taxon>
        <taxon>Gunneridae</taxon>
        <taxon>Pentapetalae</taxon>
        <taxon>rosids</taxon>
        <taxon>fabids</taxon>
        <taxon>Malpighiales</taxon>
        <taxon>Linaceae</taxon>
        <taxon>Linum</taxon>
    </lineage>
</organism>
<dbReference type="Proteomes" id="UP001154282">
    <property type="component" value="Unassembled WGS sequence"/>
</dbReference>
<reference evidence="2" key="1">
    <citation type="submission" date="2022-08" db="EMBL/GenBank/DDBJ databases">
        <authorList>
            <person name="Gutierrez-Valencia J."/>
        </authorList>
    </citation>
    <scope>NUCLEOTIDE SEQUENCE</scope>
</reference>
<keyword evidence="3" id="KW-1185">Reference proteome</keyword>
<dbReference type="AlphaFoldDB" id="A0AAV0L9E6"/>
<evidence type="ECO:0000256" key="1">
    <source>
        <dbReference type="SAM" id="MobiDB-lite"/>
    </source>
</evidence>
<proteinExistence type="predicted"/>
<gene>
    <name evidence="2" type="ORF">LITE_LOCUS22887</name>
</gene>
<evidence type="ECO:0000313" key="2">
    <source>
        <dbReference type="EMBL" id="CAI0431033.1"/>
    </source>
</evidence>
<evidence type="ECO:0000313" key="3">
    <source>
        <dbReference type="Proteomes" id="UP001154282"/>
    </source>
</evidence>
<accession>A0AAV0L9E6</accession>
<comment type="caution">
    <text evidence="2">The sequence shown here is derived from an EMBL/GenBank/DDBJ whole genome shotgun (WGS) entry which is preliminary data.</text>
</comment>
<dbReference type="EMBL" id="CAMGYJ010000006">
    <property type="protein sequence ID" value="CAI0431033.1"/>
    <property type="molecule type" value="Genomic_DNA"/>
</dbReference>
<feature type="region of interest" description="Disordered" evidence="1">
    <location>
        <begin position="16"/>
        <end position="47"/>
    </location>
</feature>
<sequence length="56" mass="6133">MSCGLCKQLRDLLDHRSRAQRSSGGTSDGLGERSPQSSAEPRLCHYGGYHQELRGS</sequence>
<protein>
    <submittedName>
        <fullName evidence="2">Uncharacterized protein</fullName>
    </submittedName>
</protein>
<name>A0AAV0L9E6_9ROSI</name>